<evidence type="ECO:0000313" key="4">
    <source>
        <dbReference type="Proteomes" id="UP001597044"/>
    </source>
</evidence>
<feature type="domain" description="YhdP central" evidence="2">
    <location>
        <begin position="962"/>
        <end position="1201"/>
    </location>
</feature>
<evidence type="ECO:0000313" key="3">
    <source>
        <dbReference type="EMBL" id="MFD0950185.1"/>
    </source>
</evidence>
<evidence type="ECO:0000256" key="1">
    <source>
        <dbReference type="SAM" id="MobiDB-lite"/>
    </source>
</evidence>
<dbReference type="InterPro" id="IPR025263">
    <property type="entry name" value="YhdP_central"/>
</dbReference>
<keyword evidence="4" id="KW-1185">Reference proteome</keyword>
<comment type="caution">
    <text evidence="3">The sequence shown here is derived from an EMBL/GenBank/DDBJ whole genome shotgun (WGS) entry which is preliminary data.</text>
</comment>
<dbReference type="InterPro" id="IPR011836">
    <property type="entry name" value="YhdP"/>
</dbReference>
<organism evidence="3 4">
    <name type="scientific">Paraperlucidibaca wandonensis</name>
    <dbReference type="NCBI Taxonomy" id="1268273"/>
    <lineage>
        <taxon>Bacteria</taxon>
        <taxon>Pseudomonadati</taxon>
        <taxon>Pseudomonadota</taxon>
        <taxon>Gammaproteobacteria</taxon>
        <taxon>Moraxellales</taxon>
        <taxon>Moraxellaceae</taxon>
        <taxon>Paraperlucidibaca</taxon>
    </lineage>
</organism>
<dbReference type="Proteomes" id="UP001597044">
    <property type="component" value="Unassembled WGS sequence"/>
</dbReference>
<dbReference type="PANTHER" id="PTHR38690:SF1">
    <property type="entry name" value="PROTEASE"/>
    <property type="match status" value="1"/>
</dbReference>
<gene>
    <name evidence="3" type="ORF">ACFQ0F_07260</name>
</gene>
<proteinExistence type="predicted"/>
<evidence type="ECO:0000259" key="2">
    <source>
        <dbReference type="Pfam" id="PF13116"/>
    </source>
</evidence>
<feature type="region of interest" description="Disordered" evidence="1">
    <location>
        <begin position="1215"/>
        <end position="1236"/>
    </location>
</feature>
<protein>
    <submittedName>
        <fullName evidence="3">YhdP family protein</fullName>
    </submittedName>
</protein>
<name>A0ABW3HHB7_9GAMM</name>
<reference evidence="4" key="1">
    <citation type="journal article" date="2019" name="Int. J. Syst. Evol. Microbiol.">
        <title>The Global Catalogue of Microorganisms (GCM) 10K type strain sequencing project: providing services to taxonomists for standard genome sequencing and annotation.</title>
        <authorList>
            <consortium name="The Broad Institute Genomics Platform"/>
            <consortium name="The Broad Institute Genome Sequencing Center for Infectious Disease"/>
            <person name="Wu L."/>
            <person name="Ma J."/>
        </authorList>
    </citation>
    <scope>NUCLEOTIDE SEQUENCE [LARGE SCALE GENOMIC DNA]</scope>
    <source>
        <strain evidence="4">CCUG 63419</strain>
    </source>
</reference>
<dbReference type="RefSeq" id="WP_379070650.1">
    <property type="nucleotide sequence ID" value="NZ_JBHTIT010000001.1"/>
</dbReference>
<dbReference type="Pfam" id="PF13116">
    <property type="entry name" value="YhdP"/>
    <property type="match status" value="2"/>
</dbReference>
<accession>A0ABW3HHB7</accession>
<dbReference type="EMBL" id="JBHTIT010000001">
    <property type="protein sequence ID" value="MFD0950185.1"/>
    <property type="molecule type" value="Genomic_DNA"/>
</dbReference>
<feature type="domain" description="YhdP central" evidence="2">
    <location>
        <begin position="7"/>
        <end position="951"/>
    </location>
</feature>
<sequence>MSSARSAVNRSFHSVLWLMALVLIPLAVVVGLGRELAPLVSEQKPAIERLLSEKTGLSIRLGSVSASWHGLTPRLIATNIALADPSAPTDTLLTIPGLSTEPDWWATLRDLSPRLRTEIDGLSLTLAPNPEGGIRILELSGLGSSHPERARESLRWLVAQPSIALSNSALAWQAPNQIKQGIHDLTISQYSHGDDYRAQVQFKLQDKSDIQRGIIRLEGDPLAWQTVPWQLYLNIQNLSDWQPWVALLPEGWQLDLQEGHGELWLSGQGDKPEQATVSVKNVSMRARWPDAKSYVLSDLHGVFMVQGELARGHLAFSNIQGKLDGLAIPMQRGHLAWQPDALNVALAGLSLADAYTLVKREELIPASLAPMLQKLNPTGYLPRVHIQAVRRDEQWALSTANAEFKALSWQAYKALPGVSNMAGWLQASADQGLAYLDTRRASINAPEVFREPIAANMLRGGVRWYRQQDQWHIDTGVLALDNADAKARVQLALQLPIKDPGAGRLDLLAGLYDGQVASAWRYVPWHSAGDHTLAWLRSALAAGQVPSGTFAYSGALRHDSPDAGQLDMSLKLANASLDYVPGWPALSQLNGQVDIRGRDLSVSVNAGRVMDGTISRAVASIPELHKPVLSVDADLALDLSDLDRLLAESPLKTKTAEVANLLLMRGPAKANLQLTIPFATHQPLIKVSATVEQAEVGLADSPVQLTNVSGAITFDESAGLNGQLAGKLWNEAAQVELSGDKRGSQWRSQAIKVNAPITAVSLSRWLGTDLTAYIDGRTSALVNVDIPISHAGAVGLRISSNLKGMAIKLPAPLAKPASQAAELVYQGKLGPGKQLARATIDGMAQVGLTWRNKQLKQLLVRVGLPGLAWNERAGIGIEASVDNLQLNDWRAFVAKAPTKSVSQKLVQAMPTFQRLNLQTKALMAGEENLGPVRLSLVREEADWIISADNIQPSALPKWPSTHVEARVKPQATGWLVEPLRLSQPNADFNGKLSWRTGPRASTQLSGQVDTRASAALFTQLGLSGGLESRSGQLNAELAWPGDPSDFALAQLNGKFSANFKSGRLIGIDRINPLARVFGLVNASNLMRRLRFDFSDVTRKGLSFDEIKLAGELNRGVLLPANIDLDGPSVSMQGRGSVNLITHEVDQRLRVDVPVSSALPVVAGFLAGPIVGGALVAADLLLDKQLARLTSIRYHVTGTWDDLRINDEAIVKPEELKSSAKAKDANAASANESRAQE</sequence>
<dbReference type="PANTHER" id="PTHR38690">
    <property type="entry name" value="PROTEASE-RELATED"/>
    <property type="match status" value="1"/>
</dbReference>